<keyword evidence="6 10" id="KW-0460">Magnesium</keyword>
<dbReference type="GO" id="GO:0005829">
    <property type="term" value="C:cytosol"/>
    <property type="evidence" value="ECO:0007669"/>
    <property type="project" value="TreeGrafter"/>
</dbReference>
<feature type="binding site" evidence="10">
    <location>
        <position position="201"/>
    </location>
    <ligand>
        <name>substrate</name>
    </ligand>
</feature>
<keyword evidence="5 10" id="KW-0378">Hydrolase</keyword>
<evidence type="ECO:0000313" key="12">
    <source>
        <dbReference type="EMBL" id="KRN50264.1"/>
    </source>
</evidence>
<organism evidence="12 13">
    <name type="scientific">Kandleria vitulina DSM 20405</name>
    <dbReference type="NCBI Taxonomy" id="1410657"/>
    <lineage>
        <taxon>Bacteria</taxon>
        <taxon>Bacillati</taxon>
        <taxon>Bacillota</taxon>
        <taxon>Erysipelotrichia</taxon>
        <taxon>Erysipelotrichales</taxon>
        <taxon>Coprobacillaceae</taxon>
        <taxon>Kandleria</taxon>
    </lineage>
</organism>
<dbReference type="Gene3D" id="3.90.950.10">
    <property type="match status" value="1"/>
</dbReference>
<accession>A0A0R2HCJ8</accession>
<dbReference type="InterPro" id="IPR029001">
    <property type="entry name" value="ITPase-like_fam"/>
</dbReference>
<dbReference type="EC" id="3.6.1.66" evidence="10"/>
<dbReference type="NCBIfam" id="TIGR00042">
    <property type="entry name" value="RdgB/HAM1 family non-canonical purine NTP pyrophosphatase"/>
    <property type="match status" value="1"/>
</dbReference>
<evidence type="ECO:0000313" key="13">
    <source>
        <dbReference type="Proteomes" id="UP000051841"/>
    </source>
</evidence>
<dbReference type="GO" id="GO:0046872">
    <property type="term" value="F:metal ion binding"/>
    <property type="evidence" value="ECO:0007669"/>
    <property type="project" value="UniProtKB-KW"/>
</dbReference>
<dbReference type="InterPro" id="IPR002637">
    <property type="entry name" value="RdgB/HAM1"/>
</dbReference>
<comment type="catalytic activity">
    <reaction evidence="10">
        <text>ITP + H2O = IMP + diphosphate + H(+)</text>
        <dbReference type="Rhea" id="RHEA:29399"/>
        <dbReference type="ChEBI" id="CHEBI:15377"/>
        <dbReference type="ChEBI" id="CHEBI:15378"/>
        <dbReference type="ChEBI" id="CHEBI:33019"/>
        <dbReference type="ChEBI" id="CHEBI:58053"/>
        <dbReference type="ChEBI" id="CHEBI:61402"/>
        <dbReference type="EC" id="3.6.1.66"/>
    </reaction>
</comment>
<feature type="binding site" evidence="10">
    <location>
        <begin position="206"/>
        <end position="207"/>
    </location>
    <ligand>
        <name>substrate</name>
    </ligand>
</feature>
<dbReference type="PANTHER" id="PTHR11067">
    <property type="entry name" value="INOSINE TRIPHOSPHATE PYROPHOSPHATASE/HAM1 PROTEIN"/>
    <property type="match status" value="1"/>
</dbReference>
<keyword evidence="4 10" id="KW-0547">Nucleotide-binding</keyword>
<keyword evidence="3 10" id="KW-0479">Metal-binding</keyword>
<name>A0A0R2HCJ8_9FIRM</name>
<evidence type="ECO:0000256" key="9">
    <source>
        <dbReference type="ARBA" id="ARBA00052017"/>
    </source>
</evidence>
<comment type="similarity">
    <text evidence="1 10 11">Belongs to the HAM1 NTPase family.</text>
</comment>
<dbReference type="AlphaFoldDB" id="A0A0R2HCJ8"/>
<evidence type="ECO:0000256" key="5">
    <source>
        <dbReference type="ARBA" id="ARBA00022801"/>
    </source>
</evidence>
<evidence type="ECO:0000256" key="7">
    <source>
        <dbReference type="ARBA" id="ARBA00023080"/>
    </source>
</evidence>
<dbReference type="CDD" id="cd00515">
    <property type="entry name" value="HAM1"/>
    <property type="match status" value="1"/>
</dbReference>
<evidence type="ECO:0000256" key="11">
    <source>
        <dbReference type="RuleBase" id="RU003781"/>
    </source>
</evidence>
<comment type="subunit">
    <text evidence="2 10">Homodimer.</text>
</comment>
<comment type="catalytic activity">
    <reaction evidence="8 10">
        <text>dITP + H2O = dIMP + diphosphate + H(+)</text>
        <dbReference type="Rhea" id="RHEA:28342"/>
        <dbReference type="ChEBI" id="CHEBI:15377"/>
        <dbReference type="ChEBI" id="CHEBI:15378"/>
        <dbReference type="ChEBI" id="CHEBI:33019"/>
        <dbReference type="ChEBI" id="CHEBI:61194"/>
        <dbReference type="ChEBI" id="CHEBI:61382"/>
        <dbReference type="EC" id="3.6.1.66"/>
    </reaction>
</comment>
<comment type="function">
    <text evidence="10">Pyrophosphatase that catalyzes the hydrolysis of nucleoside triphosphates to their monophosphate derivatives, with a high preference for the non-canonical purine nucleotides XTP (xanthosine triphosphate), dITP (deoxyinosine triphosphate) and ITP. Seems to function as a house-cleaning enzyme that removes non-canonical purine nucleotides from the nucleotide pool, thus preventing their incorporation into DNA/RNA and avoiding chromosomal lesions.</text>
</comment>
<evidence type="ECO:0000256" key="4">
    <source>
        <dbReference type="ARBA" id="ARBA00022741"/>
    </source>
</evidence>
<feature type="binding site" evidence="10">
    <location>
        <position position="99"/>
    </location>
    <ligand>
        <name>substrate</name>
    </ligand>
</feature>
<feature type="binding site" evidence="10">
    <location>
        <begin position="178"/>
        <end position="181"/>
    </location>
    <ligand>
        <name>substrate</name>
    </ligand>
</feature>
<protein>
    <recommendedName>
        <fullName evidence="10">dITP/XTP pyrophosphatase</fullName>
        <ecNumber evidence="10">3.6.1.66</ecNumber>
    </recommendedName>
    <alternativeName>
        <fullName evidence="10">Non-canonical purine NTP pyrophosphatase</fullName>
    </alternativeName>
    <alternativeName>
        <fullName evidence="10">Non-standard purine NTP pyrophosphatase</fullName>
    </alternativeName>
    <alternativeName>
        <fullName evidence="10">Nucleoside-triphosphate diphosphatase</fullName>
    </alternativeName>
    <alternativeName>
        <fullName evidence="10">Nucleoside-triphosphate pyrophosphatase</fullName>
        <shortName evidence="10">NTPase</shortName>
    </alternativeName>
</protein>
<evidence type="ECO:0000256" key="8">
    <source>
        <dbReference type="ARBA" id="ARBA00051875"/>
    </source>
</evidence>
<dbReference type="GO" id="GO:0017111">
    <property type="term" value="F:ribonucleoside triphosphate phosphatase activity"/>
    <property type="evidence" value="ECO:0007669"/>
    <property type="project" value="InterPro"/>
</dbReference>
<dbReference type="GO" id="GO:0009146">
    <property type="term" value="P:purine nucleoside triphosphate catabolic process"/>
    <property type="evidence" value="ECO:0007669"/>
    <property type="project" value="UniProtKB-UniRule"/>
</dbReference>
<evidence type="ECO:0000256" key="2">
    <source>
        <dbReference type="ARBA" id="ARBA00011738"/>
    </source>
</evidence>
<dbReference type="HAMAP" id="MF_01405">
    <property type="entry name" value="Non_canon_purine_NTPase"/>
    <property type="match status" value="1"/>
</dbReference>
<dbReference type="GO" id="GO:0000166">
    <property type="term" value="F:nucleotide binding"/>
    <property type="evidence" value="ECO:0007669"/>
    <property type="project" value="UniProtKB-KW"/>
</dbReference>
<evidence type="ECO:0000256" key="10">
    <source>
        <dbReference type="HAMAP-Rule" id="MF_01405"/>
    </source>
</evidence>
<dbReference type="InterPro" id="IPR020922">
    <property type="entry name" value="dITP/XTP_pyrophosphatase"/>
</dbReference>
<comment type="caution">
    <text evidence="12">The sequence shown here is derived from an EMBL/GenBank/DDBJ whole genome shotgun (WGS) entry which is preliminary data.</text>
</comment>
<feature type="binding site" evidence="10">
    <location>
        <position position="69"/>
    </location>
    <ligand>
        <name>Mg(2+)</name>
        <dbReference type="ChEBI" id="CHEBI:18420"/>
    </ligand>
</feature>
<sequence length="222" mass="24931">MISSSFLVRILTIYFMCCINDKERGERMKQIVVASTNKGKIREIKAMLEGIGIEVISIKDVLGYNPDVEETGKTFVENAVIKAETVMKMINKPTLADDSGLEVDALDKAPGIYSSRWMGEDTPYSIKNQAIIDKVAGKERTARFICAMALAIPGEETITIQESFEGEINDRIEGENGFGYDPIFYFPPLKKTSATMSLEEKNQHSHRAKALKKLYKILKEHQ</sequence>
<dbReference type="GO" id="GO:0009117">
    <property type="term" value="P:nucleotide metabolic process"/>
    <property type="evidence" value="ECO:0007669"/>
    <property type="project" value="UniProtKB-KW"/>
</dbReference>
<proteinExistence type="inferred from homology"/>
<dbReference type="PANTHER" id="PTHR11067:SF9">
    <property type="entry name" value="INOSINE TRIPHOSPHATE PYROPHOSPHATASE"/>
    <property type="match status" value="1"/>
</dbReference>
<feature type="binding site" evidence="10">
    <location>
        <position position="98"/>
    </location>
    <ligand>
        <name>Mg(2+)</name>
        <dbReference type="ChEBI" id="CHEBI:18420"/>
    </ligand>
</feature>
<evidence type="ECO:0000256" key="3">
    <source>
        <dbReference type="ARBA" id="ARBA00022723"/>
    </source>
</evidence>
<evidence type="ECO:0000256" key="6">
    <source>
        <dbReference type="ARBA" id="ARBA00022842"/>
    </source>
</evidence>
<dbReference type="GO" id="GO:0035870">
    <property type="term" value="F:dITP diphosphatase activity"/>
    <property type="evidence" value="ECO:0007669"/>
    <property type="project" value="UniProtKB-UniRule"/>
</dbReference>
<gene>
    <name evidence="12" type="ORF">IV49_GL000274</name>
</gene>
<keyword evidence="7 10" id="KW-0546">Nucleotide metabolism</keyword>
<dbReference type="GO" id="GO:0036222">
    <property type="term" value="F:XTP diphosphatase activity"/>
    <property type="evidence" value="ECO:0007669"/>
    <property type="project" value="UniProtKB-UniRule"/>
</dbReference>
<dbReference type="Proteomes" id="UP000051841">
    <property type="component" value="Unassembled WGS sequence"/>
</dbReference>
<feature type="binding site" evidence="10">
    <location>
        <begin position="35"/>
        <end position="40"/>
    </location>
    <ligand>
        <name>substrate</name>
    </ligand>
</feature>
<dbReference type="SUPFAM" id="SSF52972">
    <property type="entry name" value="ITPase-like"/>
    <property type="match status" value="1"/>
</dbReference>
<comment type="cofactor">
    <cofactor evidence="10">
        <name>Mg(2+)</name>
        <dbReference type="ChEBI" id="CHEBI:18420"/>
    </cofactor>
    <text evidence="10">Binds 1 Mg(2+) ion per subunit.</text>
</comment>
<dbReference type="FunFam" id="3.90.950.10:FF:000001">
    <property type="entry name" value="dITP/XTP pyrophosphatase"/>
    <property type="match status" value="1"/>
</dbReference>
<comment type="catalytic activity">
    <reaction evidence="9 10">
        <text>XTP + H2O = XMP + diphosphate + H(+)</text>
        <dbReference type="Rhea" id="RHEA:28610"/>
        <dbReference type="ChEBI" id="CHEBI:15377"/>
        <dbReference type="ChEBI" id="CHEBI:15378"/>
        <dbReference type="ChEBI" id="CHEBI:33019"/>
        <dbReference type="ChEBI" id="CHEBI:57464"/>
        <dbReference type="ChEBI" id="CHEBI:61314"/>
        <dbReference type="EC" id="3.6.1.66"/>
    </reaction>
</comment>
<dbReference type="Pfam" id="PF01725">
    <property type="entry name" value="Ham1p_like"/>
    <property type="match status" value="1"/>
</dbReference>
<keyword evidence="13" id="KW-1185">Reference proteome</keyword>
<dbReference type="PATRIC" id="fig|1410657.5.peg.287"/>
<reference evidence="12 13" key="1">
    <citation type="journal article" date="2015" name="Genome Announc.">
        <title>Expanding the biotechnology potential of lactobacilli through comparative genomics of 213 strains and associated genera.</title>
        <authorList>
            <person name="Sun Z."/>
            <person name="Harris H.M."/>
            <person name="McCann A."/>
            <person name="Guo C."/>
            <person name="Argimon S."/>
            <person name="Zhang W."/>
            <person name="Yang X."/>
            <person name="Jeffery I.B."/>
            <person name="Cooney J.C."/>
            <person name="Kagawa T.F."/>
            <person name="Liu W."/>
            <person name="Song Y."/>
            <person name="Salvetti E."/>
            <person name="Wrobel A."/>
            <person name="Rasinkangas P."/>
            <person name="Parkhill J."/>
            <person name="Rea M.C."/>
            <person name="O'Sullivan O."/>
            <person name="Ritari J."/>
            <person name="Douillard F.P."/>
            <person name="Paul Ross R."/>
            <person name="Yang R."/>
            <person name="Briner A.E."/>
            <person name="Felis G.E."/>
            <person name="de Vos W.M."/>
            <person name="Barrangou R."/>
            <person name="Klaenhammer T.R."/>
            <person name="Caufield P.W."/>
            <person name="Cui Y."/>
            <person name="Zhang H."/>
            <person name="O'Toole P.W."/>
        </authorList>
    </citation>
    <scope>NUCLEOTIDE SEQUENCE [LARGE SCALE GENOMIC DNA]</scope>
    <source>
        <strain evidence="12 13">DSM 20405</strain>
    </source>
</reference>
<dbReference type="EMBL" id="JQBL01000011">
    <property type="protein sequence ID" value="KRN50264.1"/>
    <property type="molecule type" value="Genomic_DNA"/>
</dbReference>
<dbReference type="GO" id="GO:0036220">
    <property type="term" value="F:ITP diphosphatase activity"/>
    <property type="evidence" value="ECO:0007669"/>
    <property type="project" value="UniProtKB-UniRule"/>
</dbReference>
<evidence type="ECO:0000256" key="1">
    <source>
        <dbReference type="ARBA" id="ARBA00008023"/>
    </source>
</evidence>
<feature type="active site" description="Proton acceptor" evidence="10">
    <location>
        <position position="98"/>
    </location>
</feature>